<dbReference type="GeneID" id="25275467"/>
<evidence type="ECO:0000256" key="2">
    <source>
        <dbReference type="ARBA" id="ARBA00010139"/>
    </source>
</evidence>
<dbReference type="InterPro" id="IPR036188">
    <property type="entry name" value="FAD/NAD-bd_sf"/>
</dbReference>
<evidence type="ECO:0000256" key="1">
    <source>
        <dbReference type="ARBA" id="ARBA00001974"/>
    </source>
</evidence>
<evidence type="ECO:0008006" key="5">
    <source>
        <dbReference type="Google" id="ProtNLM"/>
    </source>
</evidence>
<dbReference type="PANTHER" id="PTHR42877:SF12">
    <property type="entry name" value="MONOOXYGENASE"/>
    <property type="match status" value="1"/>
</dbReference>
<gene>
    <name evidence="3" type="ORF">A1O9_00516</name>
</gene>
<keyword evidence="4" id="KW-1185">Reference proteome</keyword>
<comment type="cofactor">
    <cofactor evidence="1">
        <name>FAD</name>
        <dbReference type="ChEBI" id="CHEBI:57692"/>
    </cofactor>
</comment>
<dbReference type="AlphaFoldDB" id="A0A072PT67"/>
<dbReference type="Proteomes" id="UP000027920">
    <property type="component" value="Unassembled WGS sequence"/>
</dbReference>
<organism evidence="3 4">
    <name type="scientific">Exophiala aquamarina CBS 119918</name>
    <dbReference type="NCBI Taxonomy" id="1182545"/>
    <lineage>
        <taxon>Eukaryota</taxon>
        <taxon>Fungi</taxon>
        <taxon>Dikarya</taxon>
        <taxon>Ascomycota</taxon>
        <taxon>Pezizomycotina</taxon>
        <taxon>Eurotiomycetes</taxon>
        <taxon>Chaetothyriomycetidae</taxon>
        <taxon>Chaetothyriales</taxon>
        <taxon>Herpotrichiellaceae</taxon>
        <taxon>Exophiala</taxon>
    </lineage>
</organism>
<evidence type="ECO:0000313" key="4">
    <source>
        <dbReference type="Proteomes" id="UP000027920"/>
    </source>
</evidence>
<dbReference type="Gene3D" id="3.50.50.60">
    <property type="entry name" value="FAD/NAD(P)-binding domain"/>
    <property type="match status" value="1"/>
</dbReference>
<dbReference type="EMBL" id="AMGV01000001">
    <property type="protein sequence ID" value="KEF62543.1"/>
    <property type="molecule type" value="Genomic_DNA"/>
</dbReference>
<comment type="caution">
    <text evidence="3">The sequence shown here is derived from an EMBL/GenBank/DDBJ whole genome shotgun (WGS) entry which is preliminary data.</text>
</comment>
<dbReference type="HOGENOM" id="CLU_1959582_0_0_1"/>
<dbReference type="SUPFAM" id="SSF51905">
    <property type="entry name" value="FAD/NAD(P)-binding domain"/>
    <property type="match status" value="1"/>
</dbReference>
<comment type="similarity">
    <text evidence="2">Belongs to the FAD-binding monooxygenase family.</text>
</comment>
<reference evidence="3 4" key="1">
    <citation type="submission" date="2013-03" db="EMBL/GenBank/DDBJ databases">
        <title>The Genome Sequence of Exophiala aquamarina CBS 119918.</title>
        <authorList>
            <consortium name="The Broad Institute Genomics Platform"/>
            <person name="Cuomo C."/>
            <person name="de Hoog S."/>
            <person name="Gorbushina A."/>
            <person name="Walker B."/>
            <person name="Young S.K."/>
            <person name="Zeng Q."/>
            <person name="Gargeya S."/>
            <person name="Fitzgerald M."/>
            <person name="Haas B."/>
            <person name="Abouelleil A."/>
            <person name="Allen A.W."/>
            <person name="Alvarado L."/>
            <person name="Arachchi H.M."/>
            <person name="Berlin A.M."/>
            <person name="Chapman S.B."/>
            <person name="Gainer-Dewar J."/>
            <person name="Goldberg J."/>
            <person name="Griggs A."/>
            <person name="Gujja S."/>
            <person name="Hansen M."/>
            <person name="Howarth C."/>
            <person name="Imamovic A."/>
            <person name="Ireland A."/>
            <person name="Larimer J."/>
            <person name="McCowan C."/>
            <person name="Murphy C."/>
            <person name="Pearson M."/>
            <person name="Poon T.W."/>
            <person name="Priest M."/>
            <person name="Roberts A."/>
            <person name="Saif S."/>
            <person name="Shea T."/>
            <person name="Sisk P."/>
            <person name="Sykes S."/>
            <person name="Wortman J."/>
            <person name="Nusbaum C."/>
            <person name="Birren B."/>
        </authorList>
    </citation>
    <scope>NUCLEOTIDE SEQUENCE [LARGE SCALE GENOMIC DNA]</scope>
    <source>
        <strain evidence="3 4">CBS 119918</strain>
    </source>
</reference>
<dbReference type="OrthoDB" id="4130824at2759"/>
<proteinExistence type="inferred from homology"/>
<dbReference type="RefSeq" id="XP_013265133.1">
    <property type="nucleotide sequence ID" value="XM_013409679.1"/>
</dbReference>
<evidence type="ECO:0000313" key="3">
    <source>
        <dbReference type="EMBL" id="KEF62543.1"/>
    </source>
</evidence>
<sequence length="128" mass="14101">MTAKLGHDARLVKHVIREFAVGCRRPTPGNGYLEALIQPNVRVVTGQIERLGESGILLETGELLEVDIFICATAFDISFCPRLPLIARGGVSLEDQRKEKLEAYLSLTAPNMPNYFSMFSVAPLGLKE</sequence>
<accession>A0A072PT67</accession>
<name>A0A072PT67_9EURO</name>
<dbReference type="PANTHER" id="PTHR42877">
    <property type="entry name" value="L-ORNITHINE N(5)-MONOOXYGENASE-RELATED"/>
    <property type="match status" value="1"/>
</dbReference>
<dbReference type="InterPro" id="IPR051209">
    <property type="entry name" value="FAD-bind_Monooxygenase_sf"/>
</dbReference>
<protein>
    <recommendedName>
        <fullName evidence="5">Cyclohexanone monooxygenase</fullName>
    </recommendedName>
</protein>
<dbReference type="VEuPathDB" id="FungiDB:A1O9_00516"/>